<evidence type="ECO:0000256" key="1">
    <source>
        <dbReference type="SAM" id="Coils"/>
    </source>
</evidence>
<gene>
    <name evidence="3" type="ORF">G4D63_16235</name>
</gene>
<dbReference type="AlphaFoldDB" id="A0A6M0QAG0"/>
<dbReference type="InterPro" id="IPR050245">
    <property type="entry name" value="PrsA_foldase"/>
</dbReference>
<dbReference type="Pfam" id="PF13624">
    <property type="entry name" value="SurA_N_3"/>
    <property type="match status" value="1"/>
</dbReference>
<organism evidence="3 4">
    <name type="scientific">Bacillus mesophilus</name>
    <dbReference type="NCBI Taxonomy" id="1808955"/>
    <lineage>
        <taxon>Bacteria</taxon>
        <taxon>Bacillati</taxon>
        <taxon>Bacillota</taxon>
        <taxon>Bacilli</taxon>
        <taxon>Bacillales</taxon>
        <taxon>Bacillaceae</taxon>
        <taxon>Bacillus</taxon>
    </lineage>
</organism>
<dbReference type="RefSeq" id="WP_163180756.1">
    <property type="nucleotide sequence ID" value="NZ_JAAIWM010000006.1"/>
</dbReference>
<comment type="caution">
    <text evidence="3">The sequence shown here is derived from an EMBL/GenBank/DDBJ whole genome shotgun (WGS) entry which is preliminary data.</text>
</comment>
<dbReference type="PROSITE" id="PS51257">
    <property type="entry name" value="PROKAR_LIPOPROTEIN"/>
    <property type="match status" value="1"/>
</dbReference>
<proteinExistence type="predicted"/>
<feature type="coiled-coil region" evidence="1">
    <location>
        <begin position="176"/>
        <end position="210"/>
    </location>
</feature>
<keyword evidence="1" id="KW-0175">Coiled coil</keyword>
<reference evidence="3 4" key="1">
    <citation type="submission" date="2020-02" db="EMBL/GenBank/DDBJ databases">
        <title>Bacillus aquiflavi sp. nov., isolated from yellow water of strong flavor Chinese baijiu in Yibin region of China.</title>
        <authorList>
            <person name="Xie J."/>
        </authorList>
    </citation>
    <scope>NUCLEOTIDE SEQUENCE [LARGE SCALE GENOMIC DNA]</scope>
    <source>
        <strain evidence="3 4">SA4</strain>
    </source>
</reference>
<dbReference type="SUPFAM" id="SSF109998">
    <property type="entry name" value="Triger factor/SurA peptide-binding domain-like"/>
    <property type="match status" value="1"/>
</dbReference>
<sequence>MKKRLLTVMLALGCLMVLGACNSDEKENKETKESTEENKVMATVNGEEILKSDYDLLFQDTAATYAQQGMDVNTLDEEMKKQLETQILDQLINTELLIQQANTEGFKPEEGEVNDSLEEMKAQFEDEEKFKQALEENNLTEASLKERIVSELQITSYLESAVGEIKVTDEEITAVYDQYKQAMESQEQEVQELETIKAQLEEQATMQKRQEKISEIIEQLRNDNEIVVL</sequence>
<evidence type="ECO:0000313" key="4">
    <source>
        <dbReference type="Proteomes" id="UP000481043"/>
    </source>
</evidence>
<dbReference type="PANTHER" id="PTHR47245">
    <property type="entry name" value="PEPTIDYLPROLYL ISOMERASE"/>
    <property type="match status" value="1"/>
</dbReference>
<dbReference type="InterPro" id="IPR027304">
    <property type="entry name" value="Trigger_fact/SurA_dom_sf"/>
</dbReference>
<dbReference type="Gene3D" id="1.10.4030.10">
    <property type="entry name" value="Porin chaperone SurA, peptide-binding domain"/>
    <property type="match status" value="1"/>
</dbReference>
<protein>
    <recommendedName>
        <fullName evidence="5">Peptidylprolyl isomerase</fullName>
    </recommendedName>
</protein>
<dbReference type="EMBL" id="JAAIWM010000006">
    <property type="protein sequence ID" value="NEY73283.1"/>
    <property type="molecule type" value="Genomic_DNA"/>
</dbReference>
<accession>A0A6M0QAG0</accession>
<evidence type="ECO:0000256" key="2">
    <source>
        <dbReference type="SAM" id="SignalP"/>
    </source>
</evidence>
<feature type="signal peptide" evidence="2">
    <location>
        <begin position="1"/>
        <end position="19"/>
    </location>
</feature>
<name>A0A6M0QAG0_9BACI</name>
<keyword evidence="2" id="KW-0732">Signal</keyword>
<evidence type="ECO:0000313" key="3">
    <source>
        <dbReference type="EMBL" id="NEY73283.1"/>
    </source>
</evidence>
<evidence type="ECO:0008006" key="5">
    <source>
        <dbReference type="Google" id="ProtNLM"/>
    </source>
</evidence>
<feature type="chain" id="PRO_5038809341" description="Peptidylprolyl isomerase" evidence="2">
    <location>
        <begin position="20"/>
        <end position="229"/>
    </location>
</feature>
<keyword evidence="4" id="KW-1185">Reference proteome</keyword>
<dbReference type="PANTHER" id="PTHR47245:SF2">
    <property type="entry name" value="PEPTIDYL-PROLYL CIS-TRANS ISOMERASE HP_0175-RELATED"/>
    <property type="match status" value="1"/>
</dbReference>
<dbReference type="Proteomes" id="UP000481043">
    <property type="component" value="Unassembled WGS sequence"/>
</dbReference>